<dbReference type="Pfam" id="PF21090">
    <property type="entry name" value="P-loop_SecA"/>
    <property type="match status" value="1"/>
</dbReference>
<dbReference type="SUPFAM" id="SSF81767">
    <property type="entry name" value="Pre-protein crosslinking domain of SecA"/>
    <property type="match status" value="1"/>
</dbReference>
<evidence type="ECO:0000256" key="4">
    <source>
        <dbReference type="ARBA" id="ARBA00022741"/>
    </source>
</evidence>
<dbReference type="InterPro" id="IPR011130">
    <property type="entry name" value="SecA_preprotein_X-link_dom"/>
</dbReference>
<dbReference type="GO" id="GO:0017038">
    <property type="term" value="P:protein import"/>
    <property type="evidence" value="ECO:0007669"/>
    <property type="project" value="InterPro"/>
</dbReference>
<evidence type="ECO:0000256" key="9">
    <source>
        <dbReference type="ARBA" id="ARBA00023136"/>
    </source>
</evidence>
<feature type="domain" description="SecA family profile" evidence="12">
    <location>
        <begin position="62"/>
        <end position="734"/>
    </location>
</feature>
<dbReference type="InterPro" id="IPR044722">
    <property type="entry name" value="SecA_SF2_C"/>
</dbReference>
<dbReference type="CDD" id="cd17928">
    <property type="entry name" value="DEXDc_SecA"/>
    <property type="match status" value="1"/>
</dbReference>
<keyword evidence="4 10" id="KW-0547">Nucleotide-binding</keyword>
<evidence type="ECO:0000313" key="14">
    <source>
        <dbReference type="EMBL" id="CAE0045038.1"/>
    </source>
</evidence>
<dbReference type="PROSITE" id="PS51196">
    <property type="entry name" value="SECA_MOTOR_DEAD"/>
    <property type="match status" value="1"/>
</dbReference>
<dbReference type="InterPro" id="IPR014018">
    <property type="entry name" value="SecA_motor_DEAD"/>
</dbReference>
<dbReference type="GO" id="GO:0006605">
    <property type="term" value="P:protein targeting"/>
    <property type="evidence" value="ECO:0007669"/>
    <property type="project" value="InterPro"/>
</dbReference>
<feature type="domain" description="Helicase ATP-binding" evidence="11">
    <location>
        <begin position="149"/>
        <end position="289"/>
    </location>
</feature>
<dbReference type="PROSITE" id="PS51192">
    <property type="entry name" value="HELICASE_ATP_BIND_1"/>
    <property type="match status" value="1"/>
</dbReference>
<dbReference type="PANTHER" id="PTHR30612:SF0">
    <property type="entry name" value="CHLOROPLAST PROTEIN-TRANSPORTING ATPASE"/>
    <property type="match status" value="1"/>
</dbReference>
<dbReference type="EMBL" id="HBHW01016803">
    <property type="protein sequence ID" value="CAE0045038.1"/>
    <property type="molecule type" value="Transcribed_RNA"/>
</dbReference>
<evidence type="ECO:0000259" key="12">
    <source>
        <dbReference type="PROSITE" id="PS51196"/>
    </source>
</evidence>
<keyword evidence="3 10" id="KW-0813">Transport</keyword>
<dbReference type="Gene3D" id="3.40.50.300">
    <property type="entry name" value="P-loop containing nucleotide triphosphate hydrolases"/>
    <property type="match status" value="2"/>
</dbReference>
<dbReference type="SMART" id="SM00957">
    <property type="entry name" value="SecA_DEAD"/>
    <property type="match status" value="1"/>
</dbReference>
<dbReference type="InterPro" id="IPR036266">
    <property type="entry name" value="SecA_Wing/Scaffold_sf"/>
</dbReference>
<keyword evidence="6 10" id="KW-0653">Protein transport</keyword>
<comment type="subcellular location">
    <subcellularLocation>
        <location evidence="1">Membrane</location>
        <topology evidence="1">Peripheral membrane protein</topology>
    </subcellularLocation>
</comment>
<dbReference type="GO" id="GO:0016020">
    <property type="term" value="C:membrane"/>
    <property type="evidence" value="ECO:0007669"/>
    <property type="project" value="UniProtKB-SubCell"/>
</dbReference>
<evidence type="ECO:0000256" key="7">
    <source>
        <dbReference type="ARBA" id="ARBA00022967"/>
    </source>
</evidence>
<dbReference type="Gene3D" id="1.10.3060.10">
    <property type="entry name" value="Helical scaffold and wing domains of SecA"/>
    <property type="match status" value="1"/>
</dbReference>
<evidence type="ECO:0000256" key="1">
    <source>
        <dbReference type="ARBA" id="ARBA00004170"/>
    </source>
</evidence>
<dbReference type="PANTHER" id="PTHR30612">
    <property type="entry name" value="SECA INNER MEMBRANE COMPONENT OF SEC PROTEIN SECRETION SYSTEM"/>
    <property type="match status" value="1"/>
</dbReference>
<keyword evidence="5 10" id="KW-0067">ATP-binding</keyword>
<accession>A0A7S2ZNB4</accession>
<dbReference type="InterPro" id="IPR011115">
    <property type="entry name" value="SecA_DEAD"/>
</dbReference>
<evidence type="ECO:0000259" key="11">
    <source>
        <dbReference type="PROSITE" id="PS51192"/>
    </source>
</evidence>
<dbReference type="PROSITE" id="PS01312">
    <property type="entry name" value="SECA"/>
    <property type="match status" value="1"/>
</dbReference>
<evidence type="ECO:0000256" key="10">
    <source>
        <dbReference type="RuleBase" id="RU003874"/>
    </source>
</evidence>
<gene>
    <name evidence="13" type="ORF">RMAR00112_LOCUS13012</name>
    <name evidence="14" type="ORF">RMAR00112_LOCUS13013</name>
</gene>
<evidence type="ECO:0000256" key="3">
    <source>
        <dbReference type="ARBA" id="ARBA00022448"/>
    </source>
</evidence>
<evidence type="ECO:0000313" key="13">
    <source>
        <dbReference type="EMBL" id="CAE0045037.1"/>
    </source>
</evidence>
<dbReference type="SMART" id="SM00958">
    <property type="entry name" value="SecA_PP_bind"/>
    <property type="match status" value="1"/>
</dbReference>
<dbReference type="SUPFAM" id="SSF52540">
    <property type="entry name" value="P-loop containing nucleoside triphosphate hydrolases"/>
    <property type="match status" value="2"/>
</dbReference>
<evidence type="ECO:0000256" key="2">
    <source>
        <dbReference type="ARBA" id="ARBA00007650"/>
    </source>
</evidence>
<dbReference type="InterPro" id="IPR011116">
    <property type="entry name" value="SecA_Wing/Scaffold"/>
</dbReference>
<dbReference type="InterPro" id="IPR014001">
    <property type="entry name" value="Helicase_ATP-bd"/>
</dbReference>
<dbReference type="InterPro" id="IPR027417">
    <property type="entry name" value="P-loop_NTPase"/>
</dbReference>
<organism evidence="14">
    <name type="scientific">Rhodosorus marinus</name>
    <dbReference type="NCBI Taxonomy" id="101924"/>
    <lineage>
        <taxon>Eukaryota</taxon>
        <taxon>Rhodophyta</taxon>
        <taxon>Stylonematophyceae</taxon>
        <taxon>Stylonematales</taxon>
        <taxon>Stylonemataceae</taxon>
        <taxon>Rhodosorus</taxon>
    </lineage>
</organism>
<dbReference type="GO" id="GO:0006886">
    <property type="term" value="P:intracellular protein transport"/>
    <property type="evidence" value="ECO:0007669"/>
    <property type="project" value="InterPro"/>
</dbReference>
<protein>
    <recommendedName>
        <fullName evidence="10">Protein translocase subunit SecA</fullName>
    </recommendedName>
</protein>
<dbReference type="AlphaFoldDB" id="A0A7S2ZNB4"/>
<evidence type="ECO:0000256" key="8">
    <source>
        <dbReference type="ARBA" id="ARBA00023010"/>
    </source>
</evidence>
<keyword evidence="9" id="KW-0472">Membrane</keyword>
<dbReference type="Pfam" id="PF07516">
    <property type="entry name" value="SecA_SW"/>
    <property type="match status" value="1"/>
</dbReference>
<name>A0A7S2ZNB4_9RHOD</name>
<dbReference type="FunFam" id="3.90.1440.10:FF:000003">
    <property type="entry name" value="Preprotein translocase SecA subunit"/>
    <property type="match status" value="1"/>
</dbReference>
<dbReference type="InterPro" id="IPR036670">
    <property type="entry name" value="SecA_X-link_sf"/>
</dbReference>
<proteinExistence type="inferred from homology"/>
<evidence type="ECO:0000256" key="6">
    <source>
        <dbReference type="ARBA" id="ARBA00022927"/>
    </source>
</evidence>
<keyword evidence="7" id="KW-1278">Translocase</keyword>
<dbReference type="Gene3D" id="3.90.1440.10">
    <property type="entry name" value="SecA, preprotein cross-linking domain"/>
    <property type="match status" value="1"/>
</dbReference>
<sequence length="938" mass="103770">MMGFVNVFTGPVRPGVAGRTELRSGCSHDKRVRGRVRVQMGLFDGLKKAVAGVSDETAGSEVFASTLGVSDAAQKILEAYQARVMKINALEDEVESVDDDGLRARASSLKKIVQAGEASLDDVLEESFALVREAAFRSIGLRHYDVQLMGGMALHDGKIAEMATGEGKTLVATLAAFLNALEGRGVCIVTVNDYLAKRDADQMGKIFRFLGLSVGLIQADITEPTKRRDAYACDITYVTNSELGFDYLRDNLAMQASEIVMRSRLSYCILDEADSILIDEARTPLIISGKVDAPTKKYQAADKIANFLEKDIHYTVAEKEQSVILTEQGQRDCEQALGGRDLFGLKDPWINFIVNAIKARELFIKDANYIIEDGEVVIVDEFTGRAMKGRRWGDGVHQAVEVKEGIVTASETQNIASISYQSLFTEFEKFGGMTGTALTEEKEFAGIYGLQVLPIPTALPKARKDYPDAVFKTREGKVRAIMREIALEHTKGRPLLVGTTSIEDSEMISGLLADVECPHEVLNAKPENVARESEIIAQAGRQYAITIATNMAGRGTDILLGGNPDYLARDIVKVIAAEQLEATYTGVTDDSLQISQETLEEIEAAVAECREVLPDLDLDTVVDIATESTDLGKDHPCANNLQTAFEAAKEELRGQLADEKEQVLKVGGLYVIGTNRHESRRIDNQLRGRSGRQGDPGGSRFFLALDDPIFAMFGGEKLKGLMSAFRVDENTPIENKQVSNALDTSQSNVETFYYDMRKLLWDYDQVVGQQRNKYYEIRKEILKADPLAVSEKVLEWCLDTEKSIVKAQQGNKDKMEALLTQFFPALASTELANMSGSDLEAEIKDILAKKEAELENVKEGFSTEVIRFLVLQVMDNLWKSHLRDLDYLKQVIAVRAYGSEKPLDEYQNEGFKLFTDMTEAITRNSVYSLFQYKVGAQA</sequence>
<dbReference type="NCBIfam" id="TIGR00963">
    <property type="entry name" value="secA"/>
    <property type="match status" value="1"/>
</dbReference>
<dbReference type="InterPro" id="IPR020937">
    <property type="entry name" value="SecA_CS"/>
</dbReference>
<keyword evidence="8 10" id="KW-0811">Translocation</keyword>
<dbReference type="Pfam" id="PF01043">
    <property type="entry name" value="SecA_PP_bind"/>
    <property type="match status" value="1"/>
</dbReference>
<dbReference type="EMBL" id="HBHW01016802">
    <property type="protein sequence ID" value="CAE0045037.1"/>
    <property type="molecule type" value="Transcribed_RNA"/>
</dbReference>
<dbReference type="SUPFAM" id="SSF81886">
    <property type="entry name" value="Helical scaffold and wing domains of SecA"/>
    <property type="match status" value="1"/>
</dbReference>
<dbReference type="InterPro" id="IPR000185">
    <property type="entry name" value="SecA"/>
</dbReference>
<evidence type="ECO:0000256" key="5">
    <source>
        <dbReference type="ARBA" id="ARBA00022840"/>
    </source>
</evidence>
<dbReference type="PRINTS" id="PR00906">
    <property type="entry name" value="SECA"/>
</dbReference>
<dbReference type="HAMAP" id="MF_01382">
    <property type="entry name" value="SecA"/>
    <property type="match status" value="1"/>
</dbReference>
<reference evidence="14" key="1">
    <citation type="submission" date="2021-01" db="EMBL/GenBank/DDBJ databases">
        <authorList>
            <person name="Corre E."/>
            <person name="Pelletier E."/>
            <person name="Niang G."/>
            <person name="Scheremetjew M."/>
            <person name="Finn R."/>
            <person name="Kale V."/>
            <person name="Holt S."/>
            <person name="Cochrane G."/>
            <person name="Meng A."/>
            <person name="Brown T."/>
            <person name="Cohen L."/>
        </authorList>
    </citation>
    <scope>NUCLEOTIDE SEQUENCE</scope>
    <source>
        <strain evidence="14">CCMP 769</strain>
    </source>
</reference>
<dbReference type="Pfam" id="PF07517">
    <property type="entry name" value="SecA_DEAD"/>
    <property type="match status" value="1"/>
</dbReference>
<dbReference type="CDD" id="cd18803">
    <property type="entry name" value="SF2_C_secA"/>
    <property type="match status" value="1"/>
</dbReference>
<dbReference type="NCBIfam" id="NF009538">
    <property type="entry name" value="PRK12904.1"/>
    <property type="match status" value="1"/>
</dbReference>
<dbReference type="GO" id="GO:0005524">
    <property type="term" value="F:ATP binding"/>
    <property type="evidence" value="ECO:0007669"/>
    <property type="project" value="UniProtKB-KW"/>
</dbReference>
<comment type="similarity">
    <text evidence="2 10">Belongs to the SecA family.</text>
</comment>